<dbReference type="Proteomes" id="UP000186040">
    <property type="component" value="Unassembled WGS sequence"/>
</dbReference>
<name>A0A1Q9LP09_9PSEU</name>
<dbReference type="STRING" id="1193682.BJP25_16060"/>
<dbReference type="SUPFAM" id="SSF141571">
    <property type="entry name" value="Pentapeptide repeat-like"/>
    <property type="match status" value="1"/>
</dbReference>
<dbReference type="InterPro" id="IPR001646">
    <property type="entry name" value="5peptide_repeat"/>
</dbReference>
<dbReference type="Pfam" id="PF00805">
    <property type="entry name" value="Pentapeptide"/>
    <property type="match status" value="1"/>
</dbReference>
<dbReference type="OrthoDB" id="154708at2"/>
<accession>A0A1Q9LP09</accession>
<dbReference type="PANTHER" id="PTHR14136:SF17">
    <property type="entry name" value="BTB_POZ DOMAIN-CONTAINING PROTEIN KCTD9"/>
    <property type="match status" value="1"/>
</dbReference>
<evidence type="ECO:0008006" key="3">
    <source>
        <dbReference type="Google" id="ProtNLM"/>
    </source>
</evidence>
<gene>
    <name evidence="1" type="ORF">BJP25_16060</name>
</gene>
<dbReference type="EMBL" id="MKQR01000009">
    <property type="protein sequence ID" value="OLR93760.1"/>
    <property type="molecule type" value="Genomic_DNA"/>
</dbReference>
<dbReference type="Gene3D" id="2.160.20.80">
    <property type="entry name" value="E3 ubiquitin-protein ligase SopA"/>
    <property type="match status" value="1"/>
</dbReference>
<comment type="caution">
    <text evidence="1">The sequence shown here is derived from an EMBL/GenBank/DDBJ whole genome shotgun (WGS) entry which is preliminary data.</text>
</comment>
<evidence type="ECO:0000313" key="2">
    <source>
        <dbReference type="Proteomes" id="UP000186040"/>
    </source>
</evidence>
<organism evidence="1 2">
    <name type="scientific">Actinokineospora bangkokensis</name>
    <dbReference type="NCBI Taxonomy" id="1193682"/>
    <lineage>
        <taxon>Bacteria</taxon>
        <taxon>Bacillati</taxon>
        <taxon>Actinomycetota</taxon>
        <taxon>Actinomycetes</taxon>
        <taxon>Pseudonocardiales</taxon>
        <taxon>Pseudonocardiaceae</taxon>
        <taxon>Actinokineospora</taxon>
    </lineage>
</organism>
<keyword evidence="2" id="KW-1185">Reference proteome</keyword>
<evidence type="ECO:0000313" key="1">
    <source>
        <dbReference type="EMBL" id="OLR93760.1"/>
    </source>
</evidence>
<sequence>MPAVTRVEPPPALRADCTRCAGLCCVVPAFAKSADFAVDKPAGTPCANLLPDSRCGIHTRLRESGFPGCTVYDCFGAGQHVTEVVLSGRDWRTDPTARTRMAEVFPHVRDLHELLHYLREASSWPESAMLSRRLAALTGEVLAARADAASADVAGLRARVSALTAEAVALVRPPGPDHRGANLIGARLRGADLRAASLRGALLIGADLREAVLVGADVIGADFRSADLRGADLSGALFLTQMQVDAARGSSRTRLPGAVRAPGHWS</sequence>
<dbReference type="AlphaFoldDB" id="A0A1Q9LP09"/>
<proteinExistence type="predicted"/>
<protein>
    <recommendedName>
        <fullName evidence="3">Oxetanocin A resistance protein</fullName>
    </recommendedName>
</protein>
<dbReference type="PANTHER" id="PTHR14136">
    <property type="entry name" value="BTB_POZ DOMAIN-CONTAINING PROTEIN KCTD9"/>
    <property type="match status" value="1"/>
</dbReference>
<dbReference type="InterPro" id="IPR051082">
    <property type="entry name" value="Pentapeptide-BTB/POZ_domain"/>
</dbReference>
<reference evidence="1 2" key="1">
    <citation type="submission" date="2016-10" db="EMBL/GenBank/DDBJ databases">
        <title>The Draft Genome Sequence of Actinokineospora bangkokensis 44EHWT reveals the biosynthetic pathway of antifungal compounds Thailandins with unusual extender unit butylmalonyl-CoA.</title>
        <authorList>
            <person name="Greule A."/>
            <person name="Intra B."/>
            <person name="Flemming S."/>
            <person name="Rommel M.G."/>
            <person name="Panbangred W."/>
            <person name="Bechthold A."/>
        </authorList>
    </citation>
    <scope>NUCLEOTIDE SEQUENCE [LARGE SCALE GENOMIC DNA]</scope>
    <source>
        <strain evidence="1 2">44EHW</strain>
    </source>
</reference>